<dbReference type="GO" id="GO:0005975">
    <property type="term" value="P:carbohydrate metabolic process"/>
    <property type="evidence" value="ECO:0007669"/>
    <property type="project" value="InterPro"/>
</dbReference>
<evidence type="ECO:0000313" key="12">
    <source>
        <dbReference type="Proteomes" id="UP000176376"/>
    </source>
</evidence>
<dbReference type="InterPro" id="IPR006549">
    <property type="entry name" value="HAD-SF_hydro_IIIA"/>
</dbReference>
<dbReference type="NCBIfam" id="TIGR01662">
    <property type="entry name" value="HAD-SF-IIIA"/>
    <property type="match status" value="1"/>
</dbReference>
<keyword evidence="5" id="KW-0963">Cytoplasm</keyword>
<comment type="caution">
    <text evidence="11">The sequence shown here is derived from an EMBL/GenBank/DDBJ whole genome shotgun (WGS) entry which is preliminary data.</text>
</comment>
<keyword evidence="6" id="KW-0479">Metal-binding</keyword>
<dbReference type="Pfam" id="PF00155">
    <property type="entry name" value="Aminotran_1_2"/>
    <property type="match status" value="1"/>
</dbReference>
<dbReference type="Gene3D" id="3.40.50.1000">
    <property type="entry name" value="HAD superfamily/HAD-like"/>
    <property type="match status" value="1"/>
</dbReference>
<dbReference type="AlphaFoldDB" id="A0A1F7JMG6"/>
<dbReference type="GO" id="GO:0000105">
    <property type="term" value="P:L-histidine biosynthetic process"/>
    <property type="evidence" value="ECO:0007669"/>
    <property type="project" value="InterPro"/>
</dbReference>
<dbReference type="Gene3D" id="3.90.1150.10">
    <property type="entry name" value="Aspartate Aminotransferase, domain 1"/>
    <property type="match status" value="1"/>
</dbReference>
<evidence type="ECO:0000259" key="10">
    <source>
        <dbReference type="Pfam" id="PF00155"/>
    </source>
</evidence>
<dbReference type="Proteomes" id="UP000176376">
    <property type="component" value="Unassembled WGS sequence"/>
</dbReference>
<dbReference type="InterPro" id="IPR015424">
    <property type="entry name" value="PyrdxlP-dep_Trfase"/>
</dbReference>
<dbReference type="EMBL" id="MGAY01000024">
    <property type="protein sequence ID" value="OGK56777.1"/>
    <property type="molecule type" value="Genomic_DNA"/>
</dbReference>
<organism evidence="11 12">
    <name type="scientific">Candidatus Roizmanbacteria bacterium RIFCSPLOWO2_02_FULL_38_10</name>
    <dbReference type="NCBI Taxonomy" id="1802074"/>
    <lineage>
        <taxon>Bacteria</taxon>
        <taxon>Candidatus Roizmaniibacteriota</taxon>
    </lineage>
</organism>
<dbReference type="PANTHER" id="PTHR42891:SF1">
    <property type="entry name" value="D-GLYCERO-BETA-D-MANNO-HEPTOSE-1,7-BISPHOSPHATE 7-PHOSPHATASE"/>
    <property type="match status" value="1"/>
</dbReference>
<dbReference type="GO" id="GO:0005737">
    <property type="term" value="C:cytoplasm"/>
    <property type="evidence" value="ECO:0007669"/>
    <property type="project" value="UniProtKB-SubCell"/>
</dbReference>
<dbReference type="STRING" id="1802074.A3J15_02935"/>
<dbReference type="InterPro" id="IPR006543">
    <property type="entry name" value="Histidinol-phos"/>
</dbReference>
<dbReference type="InterPro" id="IPR013954">
    <property type="entry name" value="PNK3P"/>
</dbReference>
<gene>
    <name evidence="11" type="ORF">A3J15_02935</name>
</gene>
<dbReference type="Pfam" id="PF08645">
    <property type="entry name" value="PNK3P"/>
    <property type="match status" value="1"/>
</dbReference>
<feature type="domain" description="Aminotransferase class I/classII large" evidence="10">
    <location>
        <begin position="3"/>
        <end position="71"/>
    </location>
</feature>
<dbReference type="InterPro" id="IPR023214">
    <property type="entry name" value="HAD_sf"/>
</dbReference>
<name>A0A1F7JMG6_9BACT</name>
<comment type="subcellular location">
    <subcellularLocation>
        <location evidence="2">Cytoplasm</location>
    </subcellularLocation>
</comment>
<accession>A0A1F7JMG6</accession>
<comment type="cofactor">
    <cofactor evidence="1">
        <name>Mg(2+)</name>
        <dbReference type="ChEBI" id="CHEBI:18420"/>
    </cofactor>
</comment>
<dbReference type="NCBIfam" id="TIGR01261">
    <property type="entry name" value="hisB_Nterm"/>
    <property type="match status" value="1"/>
</dbReference>
<evidence type="ECO:0000256" key="1">
    <source>
        <dbReference type="ARBA" id="ARBA00001946"/>
    </source>
</evidence>
<reference evidence="11 12" key="1">
    <citation type="journal article" date="2016" name="Nat. Commun.">
        <title>Thousands of microbial genomes shed light on interconnected biogeochemical processes in an aquifer system.</title>
        <authorList>
            <person name="Anantharaman K."/>
            <person name="Brown C.T."/>
            <person name="Hug L.A."/>
            <person name="Sharon I."/>
            <person name="Castelle C.J."/>
            <person name="Probst A.J."/>
            <person name="Thomas B.C."/>
            <person name="Singh A."/>
            <person name="Wilkins M.J."/>
            <person name="Karaoz U."/>
            <person name="Brodie E.L."/>
            <person name="Williams K.H."/>
            <person name="Hubbard S.S."/>
            <person name="Banfield J.F."/>
        </authorList>
    </citation>
    <scope>NUCLEOTIDE SEQUENCE [LARGE SCALE GENOMIC DNA]</scope>
</reference>
<evidence type="ECO:0000256" key="3">
    <source>
        <dbReference type="ARBA" id="ARBA00005628"/>
    </source>
</evidence>
<evidence type="ECO:0000256" key="4">
    <source>
        <dbReference type="ARBA" id="ARBA00011245"/>
    </source>
</evidence>
<evidence type="ECO:0000256" key="5">
    <source>
        <dbReference type="ARBA" id="ARBA00022490"/>
    </source>
</evidence>
<dbReference type="SUPFAM" id="SSF53383">
    <property type="entry name" value="PLP-dependent transferases"/>
    <property type="match status" value="1"/>
</dbReference>
<dbReference type="PANTHER" id="PTHR42891">
    <property type="entry name" value="D-GLYCERO-BETA-D-MANNO-HEPTOSE-1,7-BISPHOSPHATE 7-PHOSPHATASE"/>
    <property type="match status" value="1"/>
</dbReference>
<dbReference type="InterPro" id="IPR004446">
    <property type="entry name" value="Heptose_bisP_phosphatase"/>
</dbReference>
<dbReference type="InterPro" id="IPR036412">
    <property type="entry name" value="HAD-like_sf"/>
</dbReference>
<evidence type="ECO:0000256" key="8">
    <source>
        <dbReference type="ARBA" id="ARBA00023277"/>
    </source>
</evidence>
<comment type="similarity">
    <text evidence="3">Belongs to the GmhB family.</text>
</comment>
<dbReference type="SUPFAM" id="SSF56784">
    <property type="entry name" value="HAD-like"/>
    <property type="match status" value="1"/>
</dbReference>
<dbReference type="GO" id="GO:0046872">
    <property type="term" value="F:metal ion binding"/>
    <property type="evidence" value="ECO:0007669"/>
    <property type="project" value="UniProtKB-KW"/>
</dbReference>
<dbReference type="InterPro" id="IPR015422">
    <property type="entry name" value="PyrdxlP-dep_Trfase_small"/>
</dbReference>
<dbReference type="NCBIfam" id="TIGR01656">
    <property type="entry name" value="Histidinol-ppas"/>
    <property type="match status" value="1"/>
</dbReference>
<proteinExistence type="inferred from homology"/>
<keyword evidence="8" id="KW-0119">Carbohydrate metabolism</keyword>
<comment type="subunit">
    <text evidence="4">Monomer.</text>
</comment>
<keyword evidence="7" id="KW-0378">Hydrolase</keyword>
<evidence type="ECO:0000313" key="11">
    <source>
        <dbReference type="EMBL" id="OGK56777.1"/>
    </source>
</evidence>
<evidence type="ECO:0000256" key="9">
    <source>
        <dbReference type="ARBA" id="ARBA00031828"/>
    </source>
</evidence>
<protein>
    <recommendedName>
        <fullName evidence="9">D,D-heptose 1,7-bisphosphate phosphatase</fullName>
    </recommendedName>
</protein>
<feature type="non-terminal residue" evidence="11">
    <location>
        <position position="1"/>
    </location>
</feature>
<sequence length="239" mass="27004">VARELSRLGYFVYASQANFLLVKIGSNAKELCSKLREKGILVKDRSSKKYIEGCIRITIRSPKENMQLINAFEDIALKKYALIDRDGTLIFEPQDTFQVESIKKLKVLNGAISGLKELIKQGYKLILITNQDGLGTATFPKKDFEGPQNKMLQIFKENGITFTKIYICPHSPSDNCECRKPKTGLIKNFLKVNKMDKKKSFVCGDRLTDNLLATNIGIKFIPVKTNRNFYNALKKGGVI</sequence>
<dbReference type="GO" id="GO:0004424">
    <property type="term" value="F:imidazoleglycerol-phosphate dehydratase activity"/>
    <property type="evidence" value="ECO:0007669"/>
    <property type="project" value="InterPro"/>
</dbReference>
<evidence type="ECO:0000256" key="2">
    <source>
        <dbReference type="ARBA" id="ARBA00004496"/>
    </source>
</evidence>
<dbReference type="GO" id="GO:0004401">
    <property type="term" value="F:histidinol-phosphatase activity"/>
    <property type="evidence" value="ECO:0007669"/>
    <property type="project" value="InterPro"/>
</dbReference>
<evidence type="ECO:0000256" key="6">
    <source>
        <dbReference type="ARBA" id="ARBA00022723"/>
    </source>
</evidence>
<dbReference type="GO" id="GO:0030170">
    <property type="term" value="F:pyridoxal phosphate binding"/>
    <property type="evidence" value="ECO:0007669"/>
    <property type="project" value="InterPro"/>
</dbReference>
<evidence type="ECO:0000256" key="7">
    <source>
        <dbReference type="ARBA" id="ARBA00022801"/>
    </source>
</evidence>
<dbReference type="InterPro" id="IPR005954">
    <property type="entry name" value="HisB_N"/>
</dbReference>
<dbReference type="InterPro" id="IPR004839">
    <property type="entry name" value="Aminotransferase_I/II_large"/>
</dbReference>